<dbReference type="Gene3D" id="3.50.30.50">
    <property type="entry name" value="Putative cyclase"/>
    <property type="match status" value="1"/>
</dbReference>
<dbReference type="AlphaFoldDB" id="A0A3A6PSB4"/>
<gene>
    <name evidence="1" type="ORF">DM826_12230</name>
</gene>
<comment type="caution">
    <text evidence="1">The sequence shown here is derived from an EMBL/GenBank/DDBJ whole genome shotgun (WGS) entry which is preliminary data.</text>
</comment>
<dbReference type="InterPro" id="IPR037175">
    <property type="entry name" value="KFase_sf"/>
</dbReference>
<name>A0A3A6PSB4_9EURY</name>
<dbReference type="Pfam" id="PF04199">
    <property type="entry name" value="Cyclase"/>
    <property type="match status" value="1"/>
</dbReference>
<dbReference type="OrthoDB" id="9014at2157"/>
<dbReference type="PANTHER" id="PTHR31118">
    <property type="entry name" value="CYCLASE-LIKE PROTEIN 2"/>
    <property type="match status" value="1"/>
</dbReference>
<dbReference type="SUPFAM" id="SSF102198">
    <property type="entry name" value="Putative cyclase"/>
    <property type="match status" value="1"/>
</dbReference>
<organism evidence="1 2">
    <name type="scientific">Halonotius aquaticus</name>
    <dbReference type="NCBI Taxonomy" id="2216978"/>
    <lineage>
        <taxon>Archaea</taxon>
        <taxon>Methanobacteriati</taxon>
        <taxon>Methanobacteriota</taxon>
        <taxon>Stenosarchaea group</taxon>
        <taxon>Halobacteria</taxon>
        <taxon>Halobacteriales</taxon>
        <taxon>Haloferacaceae</taxon>
        <taxon>Halonotius</taxon>
    </lineage>
</organism>
<dbReference type="PANTHER" id="PTHR31118:SF32">
    <property type="entry name" value="KYNURENINE FORMAMIDASE"/>
    <property type="match status" value="1"/>
</dbReference>
<dbReference type="GO" id="GO:0004061">
    <property type="term" value="F:arylformamidase activity"/>
    <property type="evidence" value="ECO:0007669"/>
    <property type="project" value="InterPro"/>
</dbReference>
<dbReference type="InterPro" id="IPR007325">
    <property type="entry name" value="KFase/CYL"/>
</dbReference>
<sequence length="217" mass="23335">MPDHVDLTHPIEDGMQTYPGDPAVSVTDHATHAADGYHVESLSCGSHTGTHIDAPLHTEPDGDPLSAFSLDRFVFDAVRVDCRDCTAREAITPERLPADDALADADMVVCWTGWDDHWNTDRYLDHPYIAPETAARCADHDLAVGVDALSPDPTPSPQAGDDESTDFAAHQALLGENCLIVENLTNLGSVTERFELRAYPLALGGDGAPVRAVGVRQ</sequence>
<dbReference type="EMBL" id="QKNY01000018">
    <property type="protein sequence ID" value="RJX42398.1"/>
    <property type="molecule type" value="Genomic_DNA"/>
</dbReference>
<proteinExistence type="predicted"/>
<reference evidence="1 2" key="1">
    <citation type="submission" date="2018-06" db="EMBL/GenBank/DDBJ databases">
        <title>Halonotius sp. F13-13 a new haloarchaeeon isolated from a solar saltern from Isla Cristina, Huelva, Spain.</title>
        <authorList>
            <person name="Duran-Viseras A."/>
            <person name="Sanchez-Porro C."/>
            <person name="Ventosa A."/>
        </authorList>
    </citation>
    <scope>NUCLEOTIDE SEQUENCE [LARGE SCALE GENOMIC DNA]</scope>
    <source>
        <strain evidence="1 2">F13-13</strain>
    </source>
</reference>
<protein>
    <submittedName>
        <fullName evidence="1">Cyclase family protein</fullName>
    </submittedName>
</protein>
<dbReference type="Proteomes" id="UP000276588">
    <property type="component" value="Unassembled WGS sequence"/>
</dbReference>
<keyword evidence="2" id="KW-1185">Reference proteome</keyword>
<evidence type="ECO:0000313" key="1">
    <source>
        <dbReference type="EMBL" id="RJX42398.1"/>
    </source>
</evidence>
<accession>A0A3A6PSB4</accession>
<evidence type="ECO:0000313" key="2">
    <source>
        <dbReference type="Proteomes" id="UP000276588"/>
    </source>
</evidence>
<dbReference type="GO" id="GO:0019441">
    <property type="term" value="P:L-tryptophan catabolic process to kynurenine"/>
    <property type="evidence" value="ECO:0007669"/>
    <property type="project" value="InterPro"/>
</dbReference>
<dbReference type="RefSeq" id="WP_120103707.1">
    <property type="nucleotide sequence ID" value="NZ_QKNY01000018.1"/>
</dbReference>